<name>A0ABR5TKU7_9BACL</name>
<comment type="similarity">
    <text evidence="1">Belongs to the YggT family.</text>
</comment>
<keyword evidence="2" id="KW-0472">Membrane</keyword>
<keyword evidence="4" id="KW-1185">Reference proteome</keyword>
<reference evidence="3 4" key="1">
    <citation type="submission" date="2016-01" db="EMBL/GenBank/DDBJ databases">
        <authorList>
            <person name="Mitreva M."/>
            <person name="Pepin K.H."/>
            <person name="Mihindukulasuriya K.A."/>
            <person name="Fulton R."/>
            <person name="Fronick C."/>
            <person name="O'Laughlin M."/>
            <person name="Miner T."/>
            <person name="Herter B."/>
            <person name="Rosa B.A."/>
            <person name="Cordes M."/>
            <person name="Tomlinson C."/>
            <person name="Wollam A."/>
            <person name="Palsikar V.B."/>
            <person name="Mardis E.R."/>
            <person name="Wilson R.K."/>
        </authorList>
    </citation>
    <scope>NUCLEOTIDE SEQUENCE [LARGE SCALE GENOMIC DNA]</scope>
    <source>
        <strain evidence="3 4">KA00071</strain>
    </source>
</reference>
<keyword evidence="2" id="KW-0812">Transmembrane</keyword>
<dbReference type="InterPro" id="IPR003425">
    <property type="entry name" value="CCB3/YggT"/>
</dbReference>
<evidence type="ECO:0000313" key="3">
    <source>
        <dbReference type="EMBL" id="KXB56916.1"/>
    </source>
</evidence>
<feature type="transmembrane region" description="Helical" evidence="2">
    <location>
        <begin position="20"/>
        <end position="45"/>
    </location>
</feature>
<gene>
    <name evidence="3" type="ORF">HMPREF1871_01046</name>
</gene>
<dbReference type="PANTHER" id="PTHR33219">
    <property type="entry name" value="YLMG HOMOLOG PROTEIN 2, CHLOROPLASTIC"/>
    <property type="match status" value="1"/>
</dbReference>
<evidence type="ECO:0000256" key="2">
    <source>
        <dbReference type="SAM" id="Phobius"/>
    </source>
</evidence>
<dbReference type="Proteomes" id="UP000070467">
    <property type="component" value="Unassembled WGS sequence"/>
</dbReference>
<dbReference type="EMBL" id="LSDB01000055">
    <property type="protein sequence ID" value="KXB56916.1"/>
    <property type="molecule type" value="Genomic_DNA"/>
</dbReference>
<dbReference type="Pfam" id="PF02325">
    <property type="entry name" value="CCB3_YggT"/>
    <property type="match status" value="1"/>
</dbReference>
<feature type="transmembrane region" description="Helical" evidence="2">
    <location>
        <begin position="75"/>
        <end position="100"/>
    </location>
</feature>
<proteinExistence type="inferred from homology"/>
<protein>
    <submittedName>
        <fullName evidence="3">YGGT family protein</fullName>
    </submittedName>
</protein>
<organism evidence="3 4">
    <name type="scientific">Gemelliphila asaccharolytica</name>
    <dbReference type="NCBI Taxonomy" id="502393"/>
    <lineage>
        <taxon>Bacteria</taxon>
        <taxon>Bacillati</taxon>
        <taxon>Bacillota</taxon>
        <taxon>Bacilli</taxon>
        <taxon>Bacillales</taxon>
        <taxon>Gemellaceae</taxon>
        <taxon>Gemelliphila</taxon>
    </lineage>
</organism>
<dbReference type="PANTHER" id="PTHR33219:SF14">
    <property type="entry name" value="PROTEIN COFACTOR ASSEMBLY OF COMPLEX C SUBUNIT B CCB3, CHLOROPLASTIC-RELATED"/>
    <property type="match status" value="1"/>
</dbReference>
<evidence type="ECO:0000256" key="1">
    <source>
        <dbReference type="ARBA" id="ARBA00010894"/>
    </source>
</evidence>
<sequence>MFQENFQKENINLDVHFYIWLYRVISYIFRFYEGALLVYIFSSWFPISRENFIMKFLIDICEPYLKLFRKIIPPVAMIDFSPILAFMALGFIERIVYAIVFKVAPF</sequence>
<keyword evidence="2" id="KW-1133">Transmembrane helix</keyword>
<evidence type="ECO:0000313" key="4">
    <source>
        <dbReference type="Proteomes" id="UP000070467"/>
    </source>
</evidence>
<comment type="caution">
    <text evidence="3">The sequence shown here is derived from an EMBL/GenBank/DDBJ whole genome shotgun (WGS) entry which is preliminary data.</text>
</comment>
<accession>A0ABR5TKU7</accession>